<dbReference type="STRING" id="1076551.HA48_03655"/>
<dbReference type="OrthoDB" id="794286at2"/>
<protein>
    <recommendedName>
        <fullName evidence="4">DUF3574 domain-containing protein</fullName>
    </recommendedName>
</protein>
<organism evidence="2 3">
    <name type="scientific">Pantoea wallisii</name>
    <dbReference type="NCBI Taxonomy" id="1076551"/>
    <lineage>
        <taxon>Bacteria</taxon>
        <taxon>Pseudomonadati</taxon>
        <taxon>Pseudomonadota</taxon>
        <taxon>Gammaproteobacteria</taxon>
        <taxon>Enterobacterales</taxon>
        <taxon>Erwiniaceae</taxon>
        <taxon>Pantoea</taxon>
    </lineage>
</organism>
<dbReference type="Proteomes" id="UP000193104">
    <property type="component" value="Unassembled WGS sequence"/>
</dbReference>
<reference evidence="2 3" key="1">
    <citation type="journal article" date="2017" name="Antonie Van Leeuwenhoek">
        <title>Phylogenomic resolution of the bacterial genus Pantoea and its relationship with Erwinia and Tatumella.</title>
        <authorList>
            <person name="Palmer M."/>
            <person name="Steenkamp E.T."/>
            <person name="Coetzee M.P."/>
            <person name="Chan W.Y."/>
            <person name="van Zyl E."/>
            <person name="De Maayer P."/>
            <person name="Coutinho T.A."/>
            <person name="Blom J."/>
            <person name="Smits T.H."/>
            <person name="Duffy B."/>
            <person name="Venter S.N."/>
        </authorList>
    </citation>
    <scope>NUCLEOTIDE SEQUENCE [LARGE SCALE GENOMIC DNA]</scope>
    <source>
        <strain evidence="2 3">LMG 26277</strain>
    </source>
</reference>
<evidence type="ECO:0000313" key="3">
    <source>
        <dbReference type="Proteomes" id="UP000193104"/>
    </source>
</evidence>
<evidence type="ECO:0008006" key="4">
    <source>
        <dbReference type="Google" id="ProtNLM"/>
    </source>
</evidence>
<gene>
    <name evidence="2" type="ORF">HA48_03655</name>
</gene>
<sequence>MLIKLALPLGIALILAGCQAPADSSFSHIPPHTAPVAVCGSGEVMMQTTLWFGLKRASGAPVSLNEWQQFVADEVTPRFNNDYVIYDGKAQGENRKALVIVHQPDVPGSETINALRERYKARFDQQSVMRVDGLVCVAV</sequence>
<dbReference type="InterPro" id="IPR021957">
    <property type="entry name" value="DUF3574"/>
</dbReference>
<dbReference type="PROSITE" id="PS51257">
    <property type="entry name" value="PROKAR_LIPOPROTEIN"/>
    <property type="match status" value="1"/>
</dbReference>
<dbReference type="EMBL" id="MLFS01000006">
    <property type="protein sequence ID" value="ORM74626.1"/>
    <property type="molecule type" value="Genomic_DNA"/>
</dbReference>
<comment type="caution">
    <text evidence="2">The sequence shown here is derived from an EMBL/GenBank/DDBJ whole genome shotgun (WGS) entry which is preliminary data.</text>
</comment>
<dbReference type="Pfam" id="PF12098">
    <property type="entry name" value="DUF3574"/>
    <property type="match status" value="1"/>
</dbReference>
<proteinExistence type="predicted"/>
<name>A0A1X1DD39_9GAMM</name>
<evidence type="ECO:0000256" key="1">
    <source>
        <dbReference type="SAM" id="SignalP"/>
    </source>
</evidence>
<accession>A0A1X1DD39</accession>
<feature type="chain" id="PRO_5012913753" description="DUF3574 domain-containing protein" evidence="1">
    <location>
        <begin position="23"/>
        <end position="139"/>
    </location>
</feature>
<feature type="signal peptide" evidence="1">
    <location>
        <begin position="1"/>
        <end position="22"/>
    </location>
</feature>
<keyword evidence="3" id="KW-1185">Reference proteome</keyword>
<evidence type="ECO:0000313" key="2">
    <source>
        <dbReference type="EMBL" id="ORM74626.1"/>
    </source>
</evidence>
<keyword evidence="1" id="KW-0732">Signal</keyword>
<dbReference type="AlphaFoldDB" id="A0A1X1DD39"/>